<name>J0CWZ6_AURST</name>
<dbReference type="KEGG" id="adl:AURDEDRAFT_175757"/>
<evidence type="ECO:0000313" key="3">
    <source>
        <dbReference type="EMBL" id="EJD35179.1"/>
    </source>
</evidence>
<dbReference type="InParanoid" id="J0CWZ6"/>
<keyword evidence="1" id="KW-1133">Transmembrane helix</keyword>
<accession>J0CWZ6</accession>
<dbReference type="eggNOG" id="ENOG502SUNE">
    <property type="taxonomic scope" value="Eukaryota"/>
</dbReference>
<feature type="transmembrane region" description="Helical" evidence="1">
    <location>
        <begin position="214"/>
        <end position="235"/>
    </location>
</feature>
<evidence type="ECO:0000313" key="4">
    <source>
        <dbReference type="Proteomes" id="UP000006514"/>
    </source>
</evidence>
<keyword evidence="4" id="KW-1185">Reference proteome</keyword>
<feature type="transmembrane region" description="Helical" evidence="1">
    <location>
        <begin position="93"/>
        <end position="111"/>
    </location>
</feature>
<keyword evidence="1" id="KW-0812">Transmembrane</keyword>
<organism evidence="3 4">
    <name type="scientific">Auricularia subglabra (strain TFB-10046 / SS5)</name>
    <name type="common">White-rot fungus</name>
    <name type="synonym">Auricularia delicata (strain TFB10046)</name>
    <dbReference type="NCBI Taxonomy" id="717982"/>
    <lineage>
        <taxon>Eukaryota</taxon>
        <taxon>Fungi</taxon>
        <taxon>Dikarya</taxon>
        <taxon>Basidiomycota</taxon>
        <taxon>Agaricomycotina</taxon>
        <taxon>Agaricomycetes</taxon>
        <taxon>Auriculariales</taxon>
        <taxon>Auriculariaceae</taxon>
        <taxon>Auricularia</taxon>
    </lineage>
</organism>
<reference evidence="4" key="1">
    <citation type="journal article" date="2012" name="Science">
        <title>The Paleozoic origin of enzymatic lignin decomposition reconstructed from 31 fungal genomes.</title>
        <authorList>
            <person name="Floudas D."/>
            <person name="Binder M."/>
            <person name="Riley R."/>
            <person name="Barry K."/>
            <person name="Blanchette R.A."/>
            <person name="Henrissat B."/>
            <person name="Martinez A.T."/>
            <person name="Otillar R."/>
            <person name="Spatafora J.W."/>
            <person name="Yadav J.S."/>
            <person name="Aerts A."/>
            <person name="Benoit I."/>
            <person name="Boyd A."/>
            <person name="Carlson A."/>
            <person name="Copeland A."/>
            <person name="Coutinho P.M."/>
            <person name="de Vries R.P."/>
            <person name="Ferreira P."/>
            <person name="Findley K."/>
            <person name="Foster B."/>
            <person name="Gaskell J."/>
            <person name="Glotzer D."/>
            <person name="Gorecki P."/>
            <person name="Heitman J."/>
            <person name="Hesse C."/>
            <person name="Hori C."/>
            <person name="Igarashi K."/>
            <person name="Jurgens J.A."/>
            <person name="Kallen N."/>
            <person name="Kersten P."/>
            <person name="Kohler A."/>
            <person name="Kuees U."/>
            <person name="Kumar T.K.A."/>
            <person name="Kuo A."/>
            <person name="LaButti K."/>
            <person name="Larrondo L.F."/>
            <person name="Lindquist E."/>
            <person name="Ling A."/>
            <person name="Lombard V."/>
            <person name="Lucas S."/>
            <person name="Lundell T."/>
            <person name="Martin R."/>
            <person name="McLaughlin D.J."/>
            <person name="Morgenstern I."/>
            <person name="Morin E."/>
            <person name="Murat C."/>
            <person name="Nagy L.G."/>
            <person name="Nolan M."/>
            <person name="Ohm R.A."/>
            <person name="Patyshakuliyeva A."/>
            <person name="Rokas A."/>
            <person name="Ruiz-Duenas F.J."/>
            <person name="Sabat G."/>
            <person name="Salamov A."/>
            <person name="Samejima M."/>
            <person name="Schmutz J."/>
            <person name="Slot J.C."/>
            <person name="St John F."/>
            <person name="Stenlid J."/>
            <person name="Sun H."/>
            <person name="Sun S."/>
            <person name="Syed K."/>
            <person name="Tsang A."/>
            <person name="Wiebenga A."/>
            <person name="Young D."/>
            <person name="Pisabarro A."/>
            <person name="Eastwood D.C."/>
            <person name="Martin F."/>
            <person name="Cullen D."/>
            <person name="Grigoriev I.V."/>
            <person name="Hibbett D.S."/>
        </authorList>
    </citation>
    <scope>NUCLEOTIDE SEQUENCE [LARGE SCALE GENOMIC DNA]</scope>
    <source>
        <strain evidence="4">TFB10046</strain>
    </source>
</reference>
<dbReference type="Proteomes" id="UP000006514">
    <property type="component" value="Unassembled WGS sequence"/>
</dbReference>
<evidence type="ECO:0000259" key="2">
    <source>
        <dbReference type="Pfam" id="PF20151"/>
    </source>
</evidence>
<evidence type="ECO:0000256" key="1">
    <source>
        <dbReference type="SAM" id="Phobius"/>
    </source>
</evidence>
<feature type="domain" description="DUF6533" evidence="2">
    <location>
        <begin position="24"/>
        <end position="67"/>
    </location>
</feature>
<feature type="transmembrane region" description="Helical" evidence="1">
    <location>
        <begin position="174"/>
        <end position="193"/>
    </location>
</feature>
<protein>
    <recommendedName>
        <fullName evidence="2">DUF6533 domain-containing protein</fullName>
    </recommendedName>
</protein>
<dbReference type="OMA" id="NIHHEIR"/>
<sequence length="319" mass="35138">MNADQLAHVELLVRSLQRSLASQYLDVISAVLFIWDHIVTFDQEVELVWPSRWGAGKILFLLVRYITWPDVLSSMSKSIFHLDAAVCQPLFEYVVWSTIIGIAAAEMILVLRTWAIWGGQRLLLAILTTVLSVGAGACCYVAKIYISRTHFISADTISPHLRGCFVTASTNMIAGPWIALTAFDFAILVLTMIKGVQHFRNGSSGIIVSLYRDGLLYFIYLFTISLANILVLYLAPAEYTILLAELQRVLYAMLSCRIVLHLRAAPQVPSTGSDSPARVASKIPGFRTRDEGGASAWFGNIATSSWDSEATDAGLCVSK</sequence>
<dbReference type="Pfam" id="PF20151">
    <property type="entry name" value="DUF6533"/>
    <property type="match status" value="1"/>
</dbReference>
<keyword evidence="1" id="KW-0472">Membrane</keyword>
<dbReference type="AlphaFoldDB" id="J0CWZ6"/>
<dbReference type="OrthoDB" id="3350812at2759"/>
<feature type="transmembrane region" description="Helical" evidence="1">
    <location>
        <begin position="123"/>
        <end position="146"/>
    </location>
</feature>
<gene>
    <name evidence="3" type="ORF">AURDEDRAFT_175757</name>
</gene>
<dbReference type="EMBL" id="JH687901">
    <property type="protein sequence ID" value="EJD35179.1"/>
    <property type="molecule type" value="Genomic_DNA"/>
</dbReference>
<dbReference type="InterPro" id="IPR045340">
    <property type="entry name" value="DUF6533"/>
</dbReference>
<proteinExistence type="predicted"/>